<dbReference type="PROSITE" id="PS50801">
    <property type="entry name" value="STAS"/>
    <property type="match status" value="1"/>
</dbReference>
<dbReference type="CDD" id="cd07041">
    <property type="entry name" value="STAS_RsbR_RsbS_like"/>
    <property type="match status" value="1"/>
</dbReference>
<evidence type="ECO:0000259" key="2">
    <source>
        <dbReference type="PROSITE" id="PS50801"/>
    </source>
</evidence>
<dbReference type="PANTHER" id="PTHR33745">
    <property type="entry name" value="RSBT ANTAGONIST PROTEIN RSBS-RELATED"/>
    <property type="match status" value="1"/>
</dbReference>
<dbReference type="Proteomes" id="UP000198656">
    <property type="component" value="Unassembled WGS sequence"/>
</dbReference>
<protein>
    <submittedName>
        <fullName evidence="3">RsbT co-antagonist protein RsbR</fullName>
    </submittedName>
</protein>
<feature type="domain" description="STAS" evidence="2">
    <location>
        <begin position="140"/>
        <end position="255"/>
    </location>
</feature>
<organism evidence="3 4">
    <name type="scientific">Desulfosporosinus hippei DSM 8344</name>
    <dbReference type="NCBI Taxonomy" id="1121419"/>
    <lineage>
        <taxon>Bacteria</taxon>
        <taxon>Bacillati</taxon>
        <taxon>Bacillota</taxon>
        <taxon>Clostridia</taxon>
        <taxon>Eubacteriales</taxon>
        <taxon>Desulfitobacteriaceae</taxon>
        <taxon>Desulfosporosinus</taxon>
    </lineage>
</organism>
<dbReference type="STRING" id="1121419.SAMN05443529_10596"/>
<dbReference type="OrthoDB" id="9800154at2"/>
<keyword evidence="4" id="KW-1185">Reference proteome</keyword>
<evidence type="ECO:0000313" key="4">
    <source>
        <dbReference type="Proteomes" id="UP000198656"/>
    </source>
</evidence>
<dbReference type="PANTHER" id="PTHR33745:SF3">
    <property type="entry name" value="RSBT CO-ANTAGONIST PROTEIN RSBRC"/>
    <property type="match status" value="1"/>
</dbReference>
<proteinExistence type="predicted"/>
<dbReference type="Pfam" id="PF01740">
    <property type="entry name" value="STAS"/>
    <property type="match status" value="1"/>
</dbReference>
<dbReference type="InterPro" id="IPR036513">
    <property type="entry name" value="STAS_dom_sf"/>
</dbReference>
<reference evidence="4" key="1">
    <citation type="submission" date="2016-10" db="EMBL/GenBank/DDBJ databases">
        <authorList>
            <person name="Varghese N."/>
            <person name="Submissions S."/>
        </authorList>
    </citation>
    <scope>NUCLEOTIDE SEQUENCE [LARGE SCALE GENOMIC DNA]</scope>
    <source>
        <strain evidence="4">DSM 8344</strain>
    </source>
</reference>
<evidence type="ECO:0000313" key="3">
    <source>
        <dbReference type="EMBL" id="SDG69388.1"/>
    </source>
</evidence>
<accession>A0A1G7WBP9</accession>
<keyword evidence="1" id="KW-0597">Phosphoprotein</keyword>
<dbReference type="InterPro" id="IPR002645">
    <property type="entry name" value="STAS_dom"/>
</dbReference>
<dbReference type="EMBL" id="FNCP01000005">
    <property type="protein sequence ID" value="SDG69388.1"/>
    <property type="molecule type" value="Genomic_DNA"/>
</dbReference>
<gene>
    <name evidence="3" type="ORF">SAMN05443529_10596</name>
</gene>
<dbReference type="AlphaFoldDB" id="A0A1G7WBP9"/>
<dbReference type="RefSeq" id="WP_092331257.1">
    <property type="nucleotide sequence ID" value="NZ_FNCP01000005.1"/>
</dbReference>
<dbReference type="Gene3D" id="3.30.750.24">
    <property type="entry name" value="STAS domain"/>
    <property type="match status" value="1"/>
</dbReference>
<name>A0A1G7WBP9_9FIRM</name>
<evidence type="ECO:0000256" key="1">
    <source>
        <dbReference type="ARBA" id="ARBA00022553"/>
    </source>
</evidence>
<dbReference type="SUPFAM" id="SSF52091">
    <property type="entry name" value="SpoIIaa-like"/>
    <property type="match status" value="1"/>
</dbReference>
<dbReference type="InterPro" id="IPR051932">
    <property type="entry name" value="Bact_StressResp_Reg"/>
</dbReference>
<sequence length="265" mass="29361">MVKDQESKGTLNDLYEEWLVNLETSVWGRQEISVISRLESLGLQLFKALQSGIPEEGLGAEVPKIMLELVKIGQQQELNPRETALFAFSFRPFLNRINSTVSEERLNQVMDEVGIFGLEAFFDTRENIIHAQRQDLLELSTPIIKLWEGILVLPLIGTLDSKRTQEVMEKLLNAIVTHGSKVIILDITGVSTVDTLVANYILKTAAAVNLLGAKLIITGISPEIAQTMVHLGVDLGNIVTRAVMADGVELALALLKKRIVDHNKE</sequence>